<reference evidence="3" key="1">
    <citation type="journal article" date="2013" name="Genome Biol.">
        <title>Draft genome of the mountain pine beetle, Dendroctonus ponderosae Hopkins, a major forest pest.</title>
        <authorList>
            <person name="Keeling C.I."/>
            <person name="Yuen M.M."/>
            <person name="Liao N.Y."/>
            <person name="Docking T.R."/>
            <person name="Chan S.K."/>
            <person name="Taylor G.A."/>
            <person name="Palmquist D.L."/>
            <person name="Jackman S.D."/>
            <person name="Nguyen A."/>
            <person name="Li M."/>
            <person name="Henderson H."/>
            <person name="Janes J.K."/>
            <person name="Zhao Y."/>
            <person name="Pandoh P."/>
            <person name="Moore R."/>
            <person name="Sperling F.A."/>
            <person name="Huber D.P."/>
            <person name="Birol I."/>
            <person name="Jones S.J."/>
            <person name="Bohlmann J."/>
        </authorList>
    </citation>
    <scope>NUCLEOTIDE SEQUENCE</scope>
</reference>
<organism evidence="2 3">
    <name type="scientific">Dendroctonus ponderosae</name>
    <name type="common">Mountain pine beetle</name>
    <dbReference type="NCBI Taxonomy" id="77166"/>
    <lineage>
        <taxon>Eukaryota</taxon>
        <taxon>Metazoa</taxon>
        <taxon>Ecdysozoa</taxon>
        <taxon>Arthropoda</taxon>
        <taxon>Hexapoda</taxon>
        <taxon>Insecta</taxon>
        <taxon>Pterygota</taxon>
        <taxon>Neoptera</taxon>
        <taxon>Endopterygota</taxon>
        <taxon>Coleoptera</taxon>
        <taxon>Polyphaga</taxon>
        <taxon>Cucujiformia</taxon>
        <taxon>Curculionidae</taxon>
        <taxon>Scolytinae</taxon>
        <taxon>Dendroctonus</taxon>
    </lineage>
</organism>
<sequence>MCSDLLVHYQRSVHSKTYKMFHIVAFWAFAACQLFAANGQVAVPVAAPVVTARSSQYFAQTHSALAAPLVQPVAPVAQYFAPSAASVSQVTRYAQYLAAPYLLPAPLLASPAVAPLVATSPVAAPAPAPQQPPNNPDAEAVEVESARLRAAPAQQAGKAQPLRAQKQQVPQAAAPKQQQSAAPGLLSAQQFLQGPYLGVALLVLVAVACVAAAPKPSVPVLAPAIVTAQSSQVIARNYNALAAPLIAPAPIVRAAPVLAPAPVVRAAPFAAPYWAAPAPYLANPYAAPLIY</sequence>
<keyword evidence="3" id="KW-1185">Reference proteome</keyword>
<proteinExistence type="predicted"/>
<evidence type="ECO:0000313" key="2">
    <source>
        <dbReference type="EnsemblMetazoa" id="XP_019766178.1"/>
    </source>
</evidence>
<reference evidence="2" key="2">
    <citation type="submission" date="2024-08" db="UniProtKB">
        <authorList>
            <consortium name="EnsemblMetazoa"/>
        </authorList>
    </citation>
    <scope>IDENTIFICATION</scope>
</reference>
<evidence type="ECO:0000313" key="3">
    <source>
        <dbReference type="Proteomes" id="UP000019118"/>
    </source>
</evidence>
<evidence type="ECO:0008006" key="4">
    <source>
        <dbReference type="Google" id="ProtNLM"/>
    </source>
</evidence>
<dbReference type="EnsemblMetazoa" id="XM_019910619.1">
    <property type="protein sequence ID" value="XP_019766178.1"/>
    <property type="gene ID" value="LOC109541697"/>
</dbReference>
<name>A0AAR5PYV8_DENPD</name>
<dbReference type="Proteomes" id="UP000019118">
    <property type="component" value="Unassembled WGS sequence"/>
</dbReference>
<protein>
    <recommendedName>
        <fullName evidence="4">Calphotin-like</fullName>
    </recommendedName>
</protein>
<evidence type="ECO:0000256" key="1">
    <source>
        <dbReference type="SAM" id="MobiDB-lite"/>
    </source>
</evidence>
<dbReference type="AlphaFoldDB" id="A0AAR5PYV8"/>
<feature type="region of interest" description="Disordered" evidence="1">
    <location>
        <begin position="152"/>
        <end position="176"/>
    </location>
</feature>
<accession>A0AAR5PYV8</accession>